<evidence type="ECO:0000313" key="7">
    <source>
        <dbReference type="Proteomes" id="UP000250043"/>
    </source>
</evidence>
<evidence type="ECO:0000259" key="5">
    <source>
        <dbReference type="Pfam" id="PF07993"/>
    </source>
</evidence>
<dbReference type="Gene3D" id="3.40.50.12780">
    <property type="entry name" value="N-terminal domain of ligase-like"/>
    <property type="match status" value="1"/>
</dbReference>
<evidence type="ECO:0000256" key="2">
    <source>
        <dbReference type="ARBA" id="ARBA00022553"/>
    </source>
</evidence>
<dbReference type="Pfam" id="PF00501">
    <property type="entry name" value="AMP-binding"/>
    <property type="match status" value="1"/>
</dbReference>
<evidence type="ECO:0000313" key="6">
    <source>
        <dbReference type="EMBL" id="OCH87211.1"/>
    </source>
</evidence>
<keyword evidence="7" id="KW-1185">Reference proteome</keyword>
<dbReference type="InterPro" id="IPR051414">
    <property type="entry name" value="Adenylate-forming_Reductase"/>
</dbReference>
<feature type="domain" description="AMP-dependent synthetase/ligase" evidence="3">
    <location>
        <begin position="34"/>
        <end position="333"/>
    </location>
</feature>
<dbReference type="SUPFAM" id="SSF51735">
    <property type="entry name" value="NAD(P)-binding Rossmann-fold domains"/>
    <property type="match status" value="1"/>
</dbReference>
<dbReference type="InterPro" id="IPR009081">
    <property type="entry name" value="PP-bd_ACP"/>
</dbReference>
<dbReference type="Pfam" id="PF07993">
    <property type="entry name" value="NAD_binding_4"/>
    <property type="match status" value="1"/>
</dbReference>
<dbReference type="PROSITE" id="PS00455">
    <property type="entry name" value="AMP_BINDING"/>
    <property type="match status" value="1"/>
</dbReference>
<feature type="domain" description="Carrier" evidence="4">
    <location>
        <begin position="547"/>
        <end position="578"/>
    </location>
</feature>
<dbReference type="InterPro" id="IPR013120">
    <property type="entry name" value="FAR_NAD-bd"/>
</dbReference>
<protein>
    <submittedName>
        <fullName evidence="6">Acetyl-CoA synthetase-like protein</fullName>
    </submittedName>
</protein>
<dbReference type="OrthoDB" id="429813at2759"/>
<dbReference type="Pfam" id="PF00550">
    <property type="entry name" value="PP-binding"/>
    <property type="match status" value="1"/>
</dbReference>
<dbReference type="Proteomes" id="UP000250043">
    <property type="component" value="Unassembled WGS sequence"/>
</dbReference>
<dbReference type="InterPro" id="IPR020845">
    <property type="entry name" value="AMP-binding_CS"/>
</dbReference>
<accession>A0A8E2AM70</accession>
<name>A0A8E2AM70_9APHY</name>
<feature type="domain" description="Thioester reductase (TE)" evidence="5">
    <location>
        <begin position="664"/>
        <end position="902"/>
    </location>
</feature>
<organism evidence="6 7">
    <name type="scientific">Obba rivulosa</name>
    <dbReference type="NCBI Taxonomy" id="1052685"/>
    <lineage>
        <taxon>Eukaryota</taxon>
        <taxon>Fungi</taxon>
        <taxon>Dikarya</taxon>
        <taxon>Basidiomycota</taxon>
        <taxon>Agaricomycotina</taxon>
        <taxon>Agaricomycetes</taxon>
        <taxon>Polyporales</taxon>
        <taxon>Gelatoporiaceae</taxon>
        <taxon>Obba</taxon>
    </lineage>
</organism>
<proteinExistence type="predicted"/>
<sequence>MSTIRLIPDSFVQHCTSVPNDVFIHVVQTDSDNEKTISKTRRELLTDALHAAQYLRERVHPVRRPGDAPSCVGILMRSGYACFVQFLGILMNRLTPVLISPRNSAEGILHLIRMSQSLCLVADGTQDNVLAFLRTQLPSLSIIESENSQHTPSFDHVSPDWLNITHEERLAEAECVAYYLHTSGSTGHPKLIPETHREWWDRAERLMRHPGRPLVVMVPMFHTMGLSSYVRFPFGMGCIPVIVETNQPYSAELICHVLRHFPGAVCIVPPAILDDIAAGHAGSVSVLATAHRVLFAGAPLAKPAGDKLASAGVKLVSAYGCTEAGQLTTADAASEDPLDWQYMQFLAPDQISFVPVAESDNLYQLVVKPGRFVDPTHVNHTDPVGFCTGDVWQPHPTKDGLWKHMGRRGTVTVLNNGEKTDNGQLGLISQSSLVQHAIVFGEGRFQNGIIVQPSGASWSPEKFLEAVWPTVVHANTVIPKHSRLVKELVLVADPNKKFVLSDKATVRRQETLRLYELEIEQAYDRLEQGTSTHVLPAADDDEGALAYIRRVVGELLGKDVQDDANLFDYGMDSLLAISCRSSLIPLAKLRGRQNVPRNVVYHHPAIYLLVDFVMGSAPPVSNREQRLQALLAEIEHAWPLNPKSDASDSQDSDGFRRDTLVVLLTGSTGTFGSQILQALLESQAVTAVYCLNRQTTISPAERQRRNMDDPTVLDKYSSKVEFWEMDIAEENLGLTDEALSKVRTSVTHFVHCAWEINFNHPVEHFARTQLRGVQNLVNLALSSYEPRVPRVVFLSSTAATAHYQGPEEEIPECTFDDMALPLNQGYAEAKYLAEQLISRASQKTGIPATIIRAGQLSGSTRTGAWNTKEVIPLFFQSCDKLGCTPDTLPDVRWMPADIAARIVTDIILHDTSTPVESVVVRQIENSYLLDGHTLVHSLLSASQDKLRTISVEDWLSAVRDAGETIPAGRILDAIEAWLSGSSTESYRPLSTMQTRGISREALGIRIDNDLVAAYWGHAVRSEAMNT</sequence>
<evidence type="ECO:0000259" key="4">
    <source>
        <dbReference type="Pfam" id="PF00550"/>
    </source>
</evidence>
<keyword evidence="2" id="KW-0597">Phosphoprotein</keyword>
<dbReference type="PANTHER" id="PTHR43439:SF2">
    <property type="entry name" value="ENZYME, PUTATIVE (JCVI)-RELATED"/>
    <property type="match status" value="1"/>
</dbReference>
<dbReference type="PANTHER" id="PTHR43439">
    <property type="entry name" value="PHENYLACETATE-COENZYME A LIGASE"/>
    <property type="match status" value="1"/>
</dbReference>
<gene>
    <name evidence="6" type="ORF">OBBRIDRAFT_736590</name>
</gene>
<dbReference type="Pfam" id="PF23562">
    <property type="entry name" value="AMP-binding_C_3"/>
    <property type="match status" value="1"/>
</dbReference>
<dbReference type="SUPFAM" id="SSF56801">
    <property type="entry name" value="Acetyl-CoA synthetase-like"/>
    <property type="match status" value="1"/>
</dbReference>
<evidence type="ECO:0000259" key="3">
    <source>
        <dbReference type="Pfam" id="PF00501"/>
    </source>
</evidence>
<dbReference type="InterPro" id="IPR036291">
    <property type="entry name" value="NAD(P)-bd_dom_sf"/>
</dbReference>
<reference evidence="6 7" key="1">
    <citation type="submission" date="2016-07" db="EMBL/GenBank/DDBJ databases">
        <title>Draft genome of the white-rot fungus Obba rivulosa 3A-2.</title>
        <authorList>
            <consortium name="DOE Joint Genome Institute"/>
            <person name="Miettinen O."/>
            <person name="Riley R."/>
            <person name="Acob R."/>
            <person name="Barry K."/>
            <person name="Cullen D."/>
            <person name="De Vries R."/>
            <person name="Hainaut M."/>
            <person name="Hatakka A."/>
            <person name="Henrissat B."/>
            <person name="Hilden K."/>
            <person name="Kuo R."/>
            <person name="Labutti K."/>
            <person name="Lipzen A."/>
            <person name="Makela M.R."/>
            <person name="Sandor L."/>
            <person name="Spatafora J.W."/>
            <person name="Grigoriev I.V."/>
            <person name="Hibbett D.S."/>
        </authorList>
    </citation>
    <scope>NUCLEOTIDE SEQUENCE [LARGE SCALE GENOMIC DNA]</scope>
    <source>
        <strain evidence="6 7">3A-2</strain>
    </source>
</reference>
<dbReference type="InterPro" id="IPR042099">
    <property type="entry name" value="ANL_N_sf"/>
</dbReference>
<keyword evidence="1" id="KW-0596">Phosphopantetheine</keyword>
<dbReference type="AlphaFoldDB" id="A0A8E2AM70"/>
<dbReference type="InterPro" id="IPR000873">
    <property type="entry name" value="AMP-dep_synth/lig_dom"/>
</dbReference>
<dbReference type="EMBL" id="KV722494">
    <property type="protein sequence ID" value="OCH87211.1"/>
    <property type="molecule type" value="Genomic_DNA"/>
</dbReference>
<dbReference type="SUPFAM" id="SSF47336">
    <property type="entry name" value="ACP-like"/>
    <property type="match status" value="1"/>
</dbReference>
<dbReference type="Gene3D" id="3.40.50.720">
    <property type="entry name" value="NAD(P)-binding Rossmann-like Domain"/>
    <property type="match status" value="1"/>
</dbReference>
<dbReference type="InterPro" id="IPR036736">
    <property type="entry name" value="ACP-like_sf"/>
</dbReference>
<evidence type="ECO:0000256" key="1">
    <source>
        <dbReference type="ARBA" id="ARBA00022450"/>
    </source>
</evidence>